<comment type="caution">
    <text evidence="3">The sequence shown here is derived from an EMBL/GenBank/DDBJ whole genome shotgun (WGS) entry which is preliminary data.</text>
</comment>
<feature type="region of interest" description="Disordered" evidence="1">
    <location>
        <begin position="1"/>
        <end position="63"/>
    </location>
</feature>
<gene>
    <name evidence="3" type="ORF">PAECIP111894_01663</name>
</gene>
<evidence type="ECO:0000313" key="4">
    <source>
        <dbReference type="Proteomes" id="UP000838749"/>
    </source>
</evidence>
<protein>
    <submittedName>
        <fullName evidence="3">Uncharacterized protein</fullName>
    </submittedName>
</protein>
<sequence>MQQNDSRPTAKTVMSGSRPEQESSQSPTDSTKYSRRKSKPATRPCCFRYLNPKDQKSYSATPPVRKKAERLVRRIKINIYLFFSLIVVTPLSHLRHSCHLLSPFVTCGGSSACSFSTALRLTFVTLSPFDPCSRLSVVVLPCYSWVCIGSFG</sequence>
<accession>A0ABN8FJ74</accession>
<name>A0ABN8FJ74_9BACL</name>
<dbReference type="EMBL" id="CAKMAB010000007">
    <property type="protein sequence ID" value="CAH1055511.1"/>
    <property type="molecule type" value="Genomic_DNA"/>
</dbReference>
<keyword evidence="4" id="KW-1185">Reference proteome</keyword>
<evidence type="ECO:0000313" key="3">
    <source>
        <dbReference type="EMBL" id="CAH1055511.1"/>
    </source>
</evidence>
<keyword evidence="2" id="KW-0812">Transmembrane</keyword>
<keyword evidence="2" id="KW-1133">Transmembrane helix</keyword>
<evidence type="ECO:0000256" key="2">
    <source>
        <dbReference type="SAM" id="Phobius"/>
    </source>
</evidence>
<dbReference type="Proteomes" id="UP000838749">
    <property type="component" value="Unassembled WGS sequence"/>
</dbReference>
<reference evidence="3" key="1">
    <citation type="submission" date="2021-12" db="EMBL/GenBank/DDBJ databases">
        <authorList>
            <person name="Criscuolo A."/>
        </authorList>
    </citation>
    <scope>NUCLEOTIDE SEQUENCE</scope>
    <source>
        <strain evidence="3">CIP111894</strain>
    </source>
</reference>
<feature type="compositionally biased region" description="Polar residues" evidence="1">
    <location>
        <begin position="22"/>
        <end position="31"/>
    </location>
</feature>
<evidence type="ECO:0000256" key="1">
    <source>
        <dbReference type="SAM" id="MobiDB-lite"/>
    </source>
</evidence>
<proteinExistence type="predicted"/>
<organism evidence="3 4">
    <name type="scientific">Paenibacillus pseudetheri</name>
    <dbReference type="NCBI Taxonomy" id="2897682"/>
    <lineage>
        <taxon>Bacteria</taxon>
        <taxon>Bacillati</taxon>
        <taxon>Bacillota</taxon>
        <taxon>Bacilli</taxon>
        <taxon>Bacillales</taxon>
        <taxon>Paenibacillaceae</taxon>
        <taxon>Paenibacillus</taxon>
    </lineage>
</organism>
<feature type="compositionally biased region" description="Polar residues" evidence="1">
    <location>
        <begin position="1"/>
        <end position="15"/>
    </location>
</feature>
<keyword evidence="2" id="KW-0472">Membrane</keyword>
<feature type="transmembrane region" description="Helical" evidence="2">
    <location>
        <begin position="75"/>
        <end position="94"/>
    </location>
</feature>